<evidence type="ECO:0000256" key="3">
    <source>
        <dbReference type="ARBA" id="ARBA00012438"/>
    </source>
</evidence>
<dbReference type="InterPro" id="IPR003594">
    <property type="entry name" value="HATPase_dom"/>
</dbReference>
<dbReference type="Gene3D" id="1.10.287.130">
    <property type="match status" value="1"/>
</dbReference>
<gene>
    <name evidence="12" type="ORF">OEG84_18260</name>
</gene>
<evidence type="ECO:0000259" key="10">
    <source>
        <dbReference type="PROSITE" id="PS50109"/>
    </source>
</evidence>
<evidence type="ECO:0000256" key="1">
    <source>
        <dbReference type="ARBA" id="ARBA00000085"/>
    </source>
</evidence>
<reference evidence="12" key="1">
    <citation type="submission" date="2022-10" db="EMBL/GenBank/DDBJ databases">
        <title>Hoeflea sp. G2-23, isolated from marine algae.</title>
        <authorList>
            <person name="Kristyanto S."/>
            <person name="Kim J.M."/>
            <person name="Jeon C.O."/>
        </authorList>
    </citation>
    <scope>NUCLEOTIDE SEQUENCE</scope>
    <source>
        <strain evidence="12">G2-23</strain>
    </source>
</reference>
<feature type="domain" description="Histidine kinase" evidence="10">
    <location>
        <begin position="265"/>
        <end position="479"/>
    </location>
</feature>
<evidence type="ECO:0000259" key="11">
    <source>
        <dbReference type="PROSITE" id="PS50885"/>
    </source>
</evidence>
<evidence type="ECO:0000256" key="9">
    <source>
        <dbReference type="SAM" id="Phobius"/>
    </source>
</evidence>
<evidence type="ECO:0000313" key="13">
    <source>
        <dbReference type="Proteomes" id="UP001073227"/>
    </source>
</evidence>
<dbReference type="SUPFAM" id="SSF55874">
    <property type="entry name" value="ATPase domain of HSP90 chaperone/DNA topoisomerase II/histidine kinase"/>
    <property type="match status" value="1"/>
</dbReference>
<dbReference type="InterPro" id="IPR003660">
    <property type="entry name" value="HAMP_dom"/>
</dbReference>
<proteinExistence type="predicted"/>
<keyword evidence="8" id="KW-0067">ATP-binding</keyword>
<sequence>MSNVETQRPARRFWPGATSFSSKLLWLTILFVMIAEVLIFVPSVANTRVRWLEDRLNTAGAAAVVIEGVNEMELPQAIQDDTLMATGTKAIALRKDGMFRMIASVDKLPMVTHQYNLASISPLRAVIDAFDTILFGGDRIMRVYGPVGGDPDMIIDLVLDDAPLRHAMLIYGRNVFLLSVLISVITASLMFFSINRMLIRPVKRVTENMQAYSEDPENPANIIVPGPPVDELAAAEGHLAQMQTRLQQTLKEQRHLADLGLAVSKINHDMRNILTSAQLMSDRLSMVDDPLVKRFAPKLLRTIDRAVGYSSEVMAYGKAREAQPRRRFINLAALVEEVRDIVIEESDPGIDIILDVDTALEIEADSEQMFRVIYNLVRNAVQAFETDPSDDAALVRRITLSAKRSGSVVEIRVADTGPGLPAKAREYLFKPFRGSARSGGTGLGLAIARELVLAHGGSITLDDTVTRGTAFRIELPDQPVPLDTFRVRA</sequence>
<keyword evidence="5" id="KW-0808">Transferase</keyword>
<dbReference type="InterPro" id="IPR004358">
    <property type="entry name" value="Sig_transdc_His_kin-like_C"/>
</dbReference>
<evidence type="ECO:0000256" key="5">
    <source>
        <dbReference type="ARBA" id="ARBA00022679"/>
    </source>
</evidence>
<evidence type="ECO:0000256" key="2">
    <source>
        <dbReference type="ARBA" id="ARBA00004370"/>
    </source>
</evidence>
<dbReference type="SMART" id="SM00387">
    <property type="entry name" value="HATPase_c"/>
    <property type="match status" value="1"/>
</dbReference>
<keyword evidence="9" id="KW-0472">Membrane</keyword>
<keyword evidence="9" id="KW-0812">Transmembrane</keyword>
<evidence type="ECO:0000256" key="4">
    <source>
        <dbReference type="ARBA" id="ARBA00022553"/>
    </source>
</evidence>
<accession>A0ABT3ZD72</accession>
<evidence type="ECO:0000256" key="8">
    <source>
        <dbReference type="ARBA" id="ARBA00022840"/>
    </source>
</evidence>
<keyword evidence="7 12" id="KW-0418">Kinase</keyword>
<dbReference type="CDD" id="cd00075">
    <property type="entry name" value="HATPase"/>
    <property type="match status" value="1"/>
</dbReference>
<evidence type="ECO:0000313" key="12">
    <source>
        <dbReference type="EMBL" id="MCY0149598.1"/>
    </source>
</evidence>
<dbReference type="EC" id="2.7.13.3" evidence="3"/>
<dbReference type="InterPro" id="IPR005467">
    <property type="entry name" value="His_kinase_dom"/>
</dbReference>
<feature type="domain" description="HAMP" evidence="11">
    <location>
        <begin position="196"/>
        <end position="251"/>
    </location>
</feature>
<keyword evidence="6" id="KW-0547">Nucleotide-binding</keyword>
<dbReference type="PROSITE" id="PS50885">
    <property type="entry name" value="HAMP"/>
    <property type="match status" value="1"/>
</dbReference>
<keyword evidence="13" id="KW-1185">Reference proteome</keyword>
<comment type="subcellular location">
    <subcellularLocation>
        <location evidence="2">Membrane</location>
    </subcellularLocation>
</comment>
<feature type="transmembrane region" description="Helical" evidence="9">
    <location>
        <begin position="24"/>
        <end position="45"/>
    </location>
</feature>
<dbReference type="Proteomes" id="UP001073227">
    <property type="component" value="Unassembled WGS sequence"/>
</dbReference>
<dbReference type="Pfam" id="PF02518">
    <property type="entry name" value="HATPase_c"/>
    <property type="match status" value="1"/>
</dbReference>
<dbReference type="PANTHER" id="PTHR44936">
    <property type="entry name" value="SENSOR PROTEIN CREC"/>
    <property type="match status" value="1"/>
</dbReference>
<feature type="transmembrane region" description="Helical" evidence="9">
    <location>
        <begin position="175"/>
        <end position="194"/>
    </location>
</feature>
<dbReference type="PROSITE" id="PS50109">
    <property type="entry name" value="HIS_KIN"/>
    <property type="match status" value="1"/>
</dbReference>
<keyword evidence="9" id="KW-1133">Transmembrane helix</keyword>
<dbReference type="InterPro" id="IPR050980">
    <property type="entry name" value="2C_sensor_his_kinase"/>
</dbReference>
<evidence type="ECO:0000256" key="7">
    <source>
        <dbReference type="ARBA" id="ARBA00022777"/>
    </source>
</evidence>
<dbReference type="PANTHER" id="PTHR44936:SF10">
    <property type="entry name" value="SENSOR PROTEIN RSTB"/>
    <property type="match status" value="1"/>
</dbReference>
<dbReference type="GO" id="GO:0016301">
    <property type="term" value="F:kinase activity"/>
    <property type="evidence" value="ECO:0007669"/>
    <property type="project" value="UniProtKB-KW"/>
</dbReference>
<comment type="catalytic activity">
    <reaction evidence="1">
        <text>ATP + protein L-histidine = ADP + protein N-phospho-L-histidine.</text>
        <dbReference type="EC" id="2.7.13.3"/>
    </reaction>
</comment>
<dbReference type="InterPro" id="IPR036890">
    <property type="entry name" value="HATPase_C_sf"/>
</dbReference>
<keyword evidence="4" id="KW-0597">Phosphoprotein</keyword>
<organism evidence="12 13">
    <name type="scientific">Hoeflea algicola</name>
    <dbReference type="NCBI Taxonomy" id="2983763"/>
    <lineage>
        <taxon>Bacteria</taxon>
        <taxon>Pseudomonadati</taxon>
        <taxon>Pseudomonadota</taxon>
        <taxon>Alphaproteobacteria</taxon>
        <taxon>Hyphomicrobiales</taxon>
        <taxon>Rhizobiaceae</taxon>
        <taxon>Hoeflea</taxon>
    </lineage>
</organism>
<dbReference type="Gene3D" id="3.30.565.10">
    <property type="entry name" value="Histidine kinase-like ATPase, C-terminal domain"/>
    <property type="match status" value="1"/>
</dbReference>
<dbReference type="RefSeq" id="WP_267655051.1">
    <property type="nucleotide sequence ID" value="NZ_JAOVZR010000001.1"/>
</dbReference>
<name>A0ABT3ZD72_9HYPH</name>
<evidence type="ECO:0000256" key="6">
    <source>
        <dbReference type="ARBA" id="ARBA00022741"/>
    </source>
</evidence>
<comment type="caution">
    <text evidence="12">The sequence shown here is derived from an EMBL/GenBank/DDBJ whole genome shotgun (WGS) entry which is preliminary data.</text>
</comment>
<protein>
    <recommendedName>
        <fullName evidence="3">histidine kinase</fullName>
        <ecNumber evidence="3">2.7.13.3</ecNumber>
    </recommendedName>
</protein>
<dbReference type="PRINTS" id="PR00344">
    <property type="entry name" value="BCTRLSENSOR"/>
</dbReference>
<dbReference type="EMBL" id="JAOVZR010000001">
    <property type="protein sequence ID" value="MCY0149598.1"/>
    <property type="molecule type" value="Genomic_DNA"/>
</dbReference>